<sequence>METHIPAPRLKDVALSSPEWETVYRECIALIRDMYQKARLVHADFSEYNLVYHNSRVYVIDVGQSMDIYQENSNTFLMMDICNCNEFFEKKGVVVDHEVELFEDITGLRMPEYLKVDGRLNRECFVPTRIIEVANKEDVGLFIENYKDARDRGRAETDASGGSPDRCRCRRADL</sequence>
<dbReference type="SMART" id="SM00090">
    <property type="entry name" value="RIO"/>
    <property type="match status" value="1"/>
</dbReference>
<dbReference type="InParanoid" id="L2GM18"/>
<organism evidence="13 14">
    <name type="scientific">Vittaforma corneae (strain ATCC 50505)</name>
    <name type="common">Microsporidian parasite</name>
    <name type="synonym">Nosema corneum</name>
    <dbReference type="NCBI Taxonomy" id="993615"/>
    <lineage>
        <taxon>Eukaryota</taxon>
        <taxon>Fungi</taxon>
        <taxon>Fungi incertae sedis</taxon>
        <taxon>Microsporidia</taxon>
        <taxon>Nosematidae</taxon>
        <taxon>Vittaforma</taxon>
    </lineage>
</organism>
<comment type="similarity">
    <text evidence="1">Belongs to the protein kinase superfamily. RIO-type Ser/Thr kinase family.</text>
</comment>
<dbReference type="GO" id="GO:0046872">
    <property type="term" value="F:metal ion binding"/>
    <property type="evidence" value="ECO:0007669"/>
    <property type="project" value="UniProtKB-KW"/>
</dbReference>
<dbReference type="EC" id="2.7.11.1" evidence="2"/>
<keyword evidence="5" id="KW-0479">Metal-binding</keyword>
<evidence type="ECO:0000256" key="3">
    <source>
        <dbReference type="ARBA" id="ARBA00022527"/>
    </source>
</evidence>
<evidence type="ECO:0000256" key="10">
    <source>
        <dbReference type="ARBA" id="ARBA00047899"/>
    </source>
</evidence>
<keyword evidence="14" id="KW-1185">Reference proteome</keyword>
<dbReference type="GO" id="GO:0004674">
    <property type="term" value="F:protein serine/threonine kinase activity"/>
    <property type="evidence" value="ECO:0007669"/>
    <property type="project" value="UniProtKB-KW"/>
</dbReference>
<dbReference type="SUPFAM" id="SSF56112">
    <property type="entry name" value="Protein kinase-like (PK-like)"/>
    <property type="match status" value="1"/>
</dbReference>
<keyword evidence="7 13" id="KW-0418">Kinase</keyword>
<dbReference type="STRING" id="993615.L2GM18"/>
<dbReference type="EMBL" id="JH370145">
    <property type="protein sequence ID" value="ELA41342.1"/>
    <property type="molecule type" value="Genomic_DNA"/>
</dbReference>
<reference evidence="14" key="1">
    <citation type="submission" date="2011-05" db="EMBL/GenBank/DDBJ databases">
        <title>The genome sequence of Vittaforma corneae strain ATCC 50505.</title>
        <authorList>
            <consortium name="The Broad Institute Genome Sequencing Platform"/>
            <person name="Cuomo C."/>
            <person name="Didier E."/>
            <person name="Bowers L."/>
            <person name="Young S.K."/>
            <person name="Zeng Q."/>
            <person name="Gargeya S."/>
            <person name="Fitzgerald M."/>
            <person name="Haas B."/>
            <person name="Abouelleil A."/>
            <person name="Alvarado L."/>
            <person name="Arachchi H.M."/>
            <person name="Berlin A."/>
            <person name="Chapman S.B."/>
            <person name="Gearin G."/>
            <person name="Goldberg J."/>
            <person name="Griggs A."/>
            <person name="Gujja S."/>
            <person name="Hansen M."/>
            <person name="Heiman D."/>
            <person name="Howarth C."/>
            <person name="Larimer J."/>
            <person name="Lui A."/>
            <person name="MacDonald P.J.P."/>
            <person name="McCowen C."/>
            <person name="Montmayeur A."/>
            <person name="Murphy C."/>
            <person name="Neiman D."/>
            <person name="Pearson M."/>
            <person name="Priest M."/>
            <person name="Roberts A."/>
            <person name="Saif S."/>
            <person name="Shea T."/>
            <person name="Sisk P."/>
            <person name="Stolte C."/>
            <person name="Sykes S."/>
            <person name="Wortman J."/>
            <person name="Nusbaum C."/>
            <person name="Birren B."/>
        </authorList>
    </citation>
    <scope>NUCLEOTIDE SEQUENCE [LARGE SCALE GENOMIC DNA]</scope>
    <source>
        <strain evidence="14">ATCC 50505</strain>
    </source>
</reference>
<evidence type="ECO:0000256" key="2">
    <source>
        <dbReference type="ARBA" id="ARBA00012513"/>
    </source>
</evidence>
<gene>
    <name evidence="13" type="ORF">VICG_01582</name>
</gene>
<dbReference type="GO" id="GO:0005524">
    <property type="term" value="F:ATP binding"/>
    <property type="evidence" value="ECO:0007669"/>
    <property type="project" value="UniProtKB-KW"/>
</dbReference>
<comment type="catalytic activity">
    <reaction evidence="10">
        <text>L-threonyl-[protein] + ATP = O-phospho-L-threonyl-[protein] + ADP + H(+)</text>
        <dbReference type="Rhea" id="RHEA:46608"/>
        <dbReference type="Rhea" id="RHEA-COMP:11060"/>
        <dbReference type="Rhea" id="RHEA-COMP:11605"/>
        <dbReference type="ChEBI" id="CHEBI:15378"/>
        <dbReference type="ChEBI" id="CHEBI:30013"/>
        <dbReference type="ChEBI" id="CHEBI:30616"/>
        <dbReference type="ChEBI" id="CHEBI:61977"/>
        <dbReference type="ChEBI" id="CHEBI:456216"/>
        <dbReference type="EC" id="2.7.11.1"/>
    </reaction>
</comment>
<evidence type="ECO:0000313" key="14">
    <source>
        <dbReference type="Proteomes" id="UP000011082"/>
    </source>
</evidence>
<dbReference type="Proteomes" id="UP000011082">
    <property type="component" value="Unassembled WGS sequence"/>
</dbReference>
<dbReference type="HOGENOM" id="CLU_1541304_0_0_1"/>
<evidence type="ECO:0000256" key="8">
    <source>
        <dbReference type="ARBA" id="ARBA00022840"/>
    </source>
</evidence>
<protein>
    <recommendedName>
        <fullName evidence="2">non-specific serine/threonine protein kinase</fullName>
        <ecNumber evidence="2">2.7.11.1</ecNumber>
    </recommendedName>
</protein>
<dbReference type="VEuPathDB" id="MicrosporidiaDB:VICG_01582"/>
<proteinExistence type="inferred from homology"/>
<dbReference type="InterPro" id="IPR051272">
    <property type="entry name" value="RIO-type_Ser/Thr_kinase"/>
</dbReference>
<dbReference type="PANTHER" id="PTHR45723">
    <property type="entry name" value="SERINE/THREONINE-PROTEIN KINASE RIO1"/>
    <property type="match status" value="1"/>
</dbReference>
<dbReference type="Pfam" id="PF01163">
    <property type="entry name" value="RIO1"/>
    <property type="match status" value="1"/>
</dbReference>
<dbReference type="OrthoDB" id="205248at2759"/>
<evidence type="ECO:0000256" key="7">
    <source>
        <dbReference type="ARBA" id="ARBA00022777"/>
    </source>
</evidence>
<dbReference type="RefSeq" id="XP_007605028.1">
    <property type="nucleotide sequence ID" value="XM_007604966.1"/>
</dbReference>
<keyword evidence="9" id="KW-0460">Magnesium</keyword>
<feature type="domain" description="RIO kinase" evidence="12">
    <location>
        <begin position="1"/>
        <end position="107"/>
    </location>
</feature>
<name>L2GM18_VITCO</name>
<keyword evidence="6" id="KW-0547">Nucleotide-binding</keyword>
<dbReference type="InterPro" id="IPR011009">
    <property type="entry name" value="Kinase-like_dom_sf"/>
</dbReference>
<evidence type="ECO:0000256" key="11">
    <source>
        <dbReference type="ARBA" id="ARBA00048679"/>
    </source>
</evidence>
<evidence type="ECO:0000256" key="6">
    <source>
        <dbReference type="ARBA" id="ARBA00022741"/>
    </source>
</evidence>
<comment type="catalytic activity">
    <reaction evidence="11">
        <text>L-seryl-[protein] + ATP = O-phospho-L-seryl-[protein] + ADP + H(+)</text>
        <dbReference type="Rhea" id="RHEA:17989"/>
        <dbReference type="Rhea" id="RHEA-COMP:9863"/>
        <dbReference type="Rhea" id="RHEA-COMP:11604"/>
        <dbReference type="ChEBI" id="CHEBI:15378"/>
        <dbReference type="ChEBI" id="CHEBI:29999"/>
        <dbReference type="ChEBI" id="CHEBI:30616"/>
        <dbReference type="ChEBI" id="CHEBI:83421"/>
        <dbReference type="ChEBI" id="CHEBI:456216"/>
        <dbReference type="EC" id="2.7.11.1"/>
    </reaction>
</comment>
<keyword evidence="3" id="KW-0723">Serine/threonine-protein kinase</keyword>
<evidence type="ECO:0000259" key="12">
    <source>
        <dbReference type="SMART" id="SM00090"/>
    </source>
</evidence>
<dbReference type="GeneID" id="19882293"/>
<evidence type="ECO:0000256" key="1">
    <source>
        <dbReference type="ARBA" id="ARBA00009196"/>
    </source>
</evidence>
<dbReference type="InterPro" id="IPR000687">
    <property type="entry name" value="RIO_kinase"/>
</dbReference>
<dbReference type="PROSITE" id="PS01245">
    <property type="entry name" value="RIO1"/>
    <property type="match status" value="1"/>
</dbReference>
<evidence type="ECO:0000256" key="9">
    <source>
        <dbReference type="ARBA" id="ARBA00022842"/>
    </source>
</evidence>
<accession>L2GM18</accession>
<dbReference type="Gene3D" id="1.10.510.10">
    <property type="entry name" value="Transferase(Phosphotransferase) domain 1"/>
    <property type="match status" value="1"/>
</dbReference>
<dbReference type="InterPro" id="IPR018935">
    <property type="entry name" value="RIO_kinase_CS"/>
</dbReference>
<keyword evidence="8" id="KW-0067">ATP-binding</keyword>
<evidence type="ECO:0000256" key="4">
    <source>
        <dbReference type="ARBA" id="ARBA00022679"/>
    </source>
</evidence>
<keyword evidence="4" id="KW-0808">Transferase</keyword>
<dbReference type="AlphaFoldDB" id="L2GM18"/>
<evidence type="ECO:0000313" key="13">
    <source>
        <dbReference type="EMBL" id="ELA41342.1"/>
    </source>
</evidence>
<dbReference type="InterPro" id="IPR018934">
    <property type="entry name" value="RIO_dom"/>
</dbReference>
<evidence type="ECO:0000256" key="5">
    <source>
        <dbReference type="ARBA" id="ARBA00022723"/>
    </source>
</evidence>